<sequence>MAKGVKNEKKHRFVVGYQAGSNNTVWGQLAFLNNSDDRYRDEDYCHLMTEKQARKALKGLMVYSDAQPTLFELVPQKIKGADENEN</sequence>
<name>A0A0F9K0T2_9ZZZZ</name>
<reference evidence="1" key="1">
    <citation type="journal article" date="2015" name="Nature">
        <title>Complex archaea that bridge the gap between prokaryotes and eukaryotes.</title>
        <authorList>
            <person name="Spang A."/>
            <person name="Saw J.H."/>
            <person name="Jorgensen S.L."/>
            <person name="Zaremba-Niedzwiedzka K."/>
            <person name="Martijn J."/>
            <person name="Lind A.E."/>
            <person name="van Eijk R."/>
            <person name="Schleper C."/>
            <person name="Guy L."/>
            <person name="Ettema T.J."/>
        </authorList>
    </citation>
    <scope>NUCLEOTIDE SEQUENCE</scope>
</reference>
<accession>A0A0F9K0T2</accession>
<gene>
    <name evidence="1" type="ORF">LCGC14_1760710</name>
</gene>
<comment type="caution">
    <text evidence="1">The sequence shown here is derived from an EMBL/GenBank/DDBJ whole genome shotgun (WGS) entry which is preliminary data.</text>
</comment>
<protein>
    <submittedName>
        <fullName evidence="1">Uncharacterized protein</fullName>
    </submittedName>
</protein>
<organism evidence="1">
    <name type="scientific">marine sediment metagenome</name>
    <dbReference type="NCBI Taxonomy" id="412755"/>
    <lineage>
        <taxon>unclassified sequences</taxon>
        <taxon>metagenomes</taxon>
        <taxon>ecological metagenomes</taxon>
    </lineage>
</organism>
<dbReference type="EMBL" id="LAZR01016379">
    <property type="protein sequence ID" value="KKM04783.1"/>
    <property type="molecule type" value="Genomic_DNA"/>
</dbReference>
<proteinExistence type="predicted"/>
<evidence type="ECO:0000313" key="1">
    <source>
        <dbReference type="EMBL" id="KKM04783.1"/>
    </source>
</evidence>
<dbReference type="AlphaFoldDB" id="A0A0F9K0T2"/>